<dbReference type="RefSeq" id="XP_052123747.1">
    <property type="nucleotide sequence ID" value="XM_052267787.1"/>
</dbReference>
<sequence>MAAATVMLLVAMATRLSTAVPPEPPPPPSPANLGDSLNFQKNLPVRVVWAAHGMDADLPCNVSAPIRDDRPNMVLWFKDSEGVPLYTFDNRNGDLDRAEHGAIARPKAGKGRYFFLTSANGVPLPPSGPRASPHNWEADDELVPREMARLRILNVSDEDAGVFRCRVDFLNSPTTNFRVNLTLATPPSAPVVTDATGVEIGPTVVAGPFQEGSEMQLSCSVSGGHPRPEVTWWLGGTLLDVDVETKSSSETINRLRVQVTREHHGALLQCRVAPLPGAPYQHRDVQINVYLKPRTVRITTALESVPADRPKQVRCETEGSVPDAVITWLLDGEALSNTAVVVTDDRHVTSSTVTLQATAEDDGKVLTCHAENPHIRGGFVEDRRKMKVAHAPIVSISLASAVQTDQLKEGDKISLRCDVRANPPADRVSWYHGSRLLRSDSDAAARHRLTYALDLSPSSAGEYSCAATNKVDTGRSQPINVSVQFKPRCREGFANRRLGAIKGQPVEVRCEVLAEPTADLRFWWTFNRNKDSRVAMPAHKVRQNGTVSYLPYTPNGDQDFGTLGCWAKNDVGAQEVPCYVHIMPASKSAGH</sequence>
<dbReference type="InterPro" id="IPR003599">
    <property type="entry name" value="Ig_sub"/>
</dbReference>
<feature type="domain" description="Ig-like" evidence="5">
    <location>
        <begin position="392"/>
        <end position="482"/>
    </location>
</feature>
<evidence type="ECO:0000313" key="7">
    <source>
        <dbReference type="RefSeq" id="XP_052123747.1"/>
    </source>
</evidence>
<dbReference type="Gene3D" id="2.60.40.10">
    <property type="entry name" value="Immunoglobulins"/>
    <property type="match status" value="5"/>
</dbReference>
<evidence type="ECO:0000313" key="8">
    <source>
        <dbReference type="RefSeq" id="XP_052123750.1"/>
    </source>
</evidence>
<dbReference type="PANTHER" id="PTHR23278">
    <property type="entry name" value="SIDESTEP PROTEIN"/>
    <property type="match status" value="1"/>
</dbReference>
<feature type="signal peptide" evidence="4">
    <location>
        <begin position="1"/>
        <end position="19"/>
    </location>
</feature>
<dbReference type="InterPro" id="IPR007110">
    <property type="entry name" value="Ig-like_dom"/>
</dbReference>
<name>A0A9C6U5Y6_FRAOC</name>
<dbReference type="PROSITE" id="PS50835">
    <property type="entry name" value="IG_LIKE"/>
    <property type="match status" value="4"/>
</dbReference>
<dbReference type="SMART" id="SM00408">
    <property type="entry name" value="IGc2"/>
    <property type="match status" value="3"/>
</dbReference>
<reference evidence="7 8" key="1">
    <citation type="submission" date="2025-04" db="UniProtKB">
        <authorList>
            <consortium name="RefSeq"/>
        </authorList>
    </citation>
    <scope>IDENTIFICATION</scope>
    <source>
        <tissue evidence="7 8">Whole organism</tissue>
    </source>
</reference>
<accession>A0A9C6U5Y6</accession>
<dbReference type="OrthoDB" id="6250964at2759"/>
<dbReference type="InterPro" id="IPR036179">
    <property type="entry name" value="Ig-like_dom_sf"/>
</dbReference>
<proteinExistence type="predicted"/>
<dbReference type="Proteomes" id="UP000504606">
    <property type="component" value="Unplaced"/>
</dbReference>
<keyword evidence="4" id="KW-0732">Signal</keyword>
<evidence type="ECO:0000313" key="6">
    <source>
        <dbReference type="Proteomes" id="UP000504606"/>
    </source>
</evidence>
<feature type="domain" description="Ig-like" evidence="5">
    <location>
        <begin position="293"/>
        <end position="387"/>
    </location>
</feature>
<organism evidence="6 7">
    <name type="scientific">Frankliniella occidentalis</name>
    <name type="common">Western flower thrips</name>
    <name type="synonym">Euthrips occidentalis</name>
    <dbReference type="NCBI Taxonomy" id="133901"/>
    <lineage>
        <taxon>Eukaryota</taxon>
        <taxon>Metazoa</taxon>
        <taxon>Ecdysozoa</taxon>
        <taxon>Arthropoda</taxon>
        <taxon>Hexapoda</taxon>
        <taxon>Insecta</taxon>
        <taxon>Pterygota</taxon>
        <taxon>Neoptera</taxon>
        <taxon>Paraneoptera</taxon>
        <taxon>Thysanoptera</taxon>
        <taxon>Terebrantia</taxon>
        <taxon>Thripoidea</taxon>
        <taxon>Thripidae</taxon>
        <taxon>Frankliniella</taxon>
    </lineage>
</organism>
<dbReference type="InterPro" id="IPR003598">
    <property type="entry name" value="Ig_sub2"/>
</dbReference>
<evidence type="ECO:0000256" key="1">
    <source>
        <dbReference type="ARBA" id="ARBA00004167"/>
    </source>
</evidence>
<dbReference type="InterPro" id="IPR013783">
    <property type="entry name" value="Ig-like_fold"/>
</dbReference>
<evidence type="ECO:0000256" key="2">
    <source>
        <dbReference type="ARBA" id="ARBA00023136"/>
    </source>
</evidence>
<dbReference type="Pfam" id="PF08205">
    <property type="entry name" value="C2-set_2"/>
    <property type="match status" value="2"/>
</dbReference>
<dbReference type="KEGG" id="foc:113218352"/>
<evidence type="ECO:0000259" key="5">
    <source>
        <dbReference type="PROSITE" id="PS50835"/>
    </source>
</evidence>
<dbReference type="Pfam" id="PF13895">
    <property type="entry name" value="Ig_2"/>
    <property type="match status" value="1"/>
</dbReference>
<dbReference type="PANTHER" id="PTHR23278:SF4">
    <property type="entry name" value="SIDESTEP, ISOFORM C"/>
    <property type="match status" value="1"/>
</dbReference>
<evidence type="ECO:0000256" key="4">
    <source>
        <dbReference type="SAM" id="SignalP"/>
    </source>
</evidence>
<feature type="domain" description="Ig-like" evidence="5">
    <location>
        <begin position="28"/>
        <end position="182"/>
    </location>
</feature>
<feature type="chain" id="PRO_5044697941" evidence="4">
    <location>
        <begin position="20"/>
        <end position="591"/>
    </location>
</feature>
<comment type="subcellular location">
    <subcellularLocation>
        <location evidence="1">Membrane</location>
        <topology evidence="1">Single-pass membrane protein</topology>
    </subcellularLocation>
</comment>
<keyword evidence="3" id="KW-1015">Disulfide bond</keyword>
<dbReference type="SUPFAM" id="SSF48726">
    <property type="entry name" value="Immunoglobulin"/>
    <property type="match status" value="5"/>
</dbReference>
<gene>
    <name evidence="7 8" type="primary">LOC113218352</name>
</gene>
<dbReference type="SMART" id="SM00409">
    <property type="entry name" value="IG"/>
    <property type="match status" value="5"/>
</dbReference>
<dbReference type="AlphaFoldDB" id="A0A9C6U5Y6"/>
<dbReference type="InterPro" id="IPR013162">
    <property type="entry name" value="CD80_C2-set"/>
</dbReference>
<keyword evidence="2" id="KW-0472">Membrane</keyword>
<dbReference type="GO" id="GO:0016020">
    <property type="term" value="C:membrane"/>
    <property type="evidence" value="ECO:0007669"/>
    <property type="project" value="UniProtKB-SubCell"/>
</dbReference>
<evidence type="ECO:0000256" key="3">
    <source>
        <dbReference type="ARBA" id="ARBA00023157"/>
    </source>
</evidence>
<dbReference type="GeneID" id="113218352"/>
<protein>
    <submittedName>
        <fullName evidence="7 8">Neural cell adhesion molecule 1-like</fullName>
    </submittedName>
</protein>
<feature type="domain" description="Ig-like" evidence="5">
    <location>
        <begin position="202"/>
        <end position="288"/>
    </location>
</feature>
<keyword evidence="6" id="KW-1185">Reference proteome</keyword>
<dbReference type="RefSeq" id="XP_052123750.1">
    <property type="nucleotide sequence ID" value="XM_052267790.1"/>
</dbReference>